<sequence length="110" mass="12977">MYDPNITIEEYIQLEAEKAPRRGQEFNWETATYGTVKYFEDIDYFKDFENEFPAIAYKYALKSEPEVSSETTVSAHHVKKVDFDFVISFDESDGEDNTFTYDKNSFSYKL</sequence>
<evidence type="ECO:0000313" key="1">
    <source>
        <dbReference type="EMBL" id="GJT06838.1"/>
    </source>
</evidence>
<accession>A0ABQ5AZH7</accession>
<reference evidence="1" key="2">
    <citation type="submission" date="2022-01" db="EMBL/GenBank/DDBJ databases">
        <authorList>
            <person name="Yamashiro T."/>
            <person name="Shiraishi A."/>
            <person name="Satake H."/>
            <person name="Nakayama K."/>
        </authorList>
    </citation>
    <scope>NUCLEOTIDE SEQUENCE</scope>
</reference>
<name>A0ABQ5AZH7_9ASTR</name>
<evidence type="ECO:0000313" key="2">
    <source>
        <dbReference type="Proteomes" id="UP001151760"/>
    </source>
</evidence>
<reference evidence="1" key="1">
    <citation type="journal article" date="2022" name="Int. J. Mol. Sci.">
        <title>Draft Genome of Tanacetum Coccineum: Genomic Comparison of Closely Related Tanacetum-Family Plants.</title>
        <authorList>
            <person name="Yamashiro T."/>
            <person name="Shiraishi A."/>
            <person name="Nakayama K."/>
            <person name="Satake H."/>
        </authorList>
    </citation>
    <scope>NUCLEOTIDE SEQUENCE</scope>
</reference>
<organism evidence="1 2">
    <name type="scientific">Tanacetum coccineum</name>
    <dbReference type="NCBI Taxonomy" id="301880"/>
    <lineage>
        <taxon>Eukaryota</taxon>
        <taxon>Viridiplantae</taxon>
        <taxon>Streptophyta</taxon>
        <taxon>Embryophyta</taxon>
        <taxon>Tracheophyta</taxon>
        <taxon>Spermatophyta</taxon>
        <taxon>Magnoliopsida</taxon>
        <taxon>eudicotyledons</taxon>
        <taxon>Gunneridae</taxon>
        <taxon>Pentapetalae</taxon>
        <taxon>asterids</taxon>
        <taxon>campanulids</taxon>
        <taxon>Asterales</taxon>
        <taxon>Asteraceae</taxon>
        <taxon>Asteroideae</taxon>
        <taxon>Anthemideae</taxon>
        <taxon>Anthemidinae</taxon>
        <taxon>Tanacetum</taxon>
    </lineage>
</organism>
<keyword evidence="2" id="KW-1185">Reference proteome</keyword>
<gene>
    <name evidence="1" type="ORF">Tco_0841300</name>
</gene>
<feature type="non-terminal residue" evidence="1">
    <location>
        <position position="110"/>
    </location>
</feature>
<comment type="caution">
    <text evidence="1">The sequence shown here is derived from an EMBL/GenBank/DDBJ whole genome shotgun (WGS) entry which is preliminary data.</text>
</comment>
<dbReference type="EMBL" id="BQNB010012701">
    <property type="protein sequence ID" value="GJT06838.1"/>
    <property type="molecule type" value="Genomic_DNA"/>
</dbReference>
<proteinExistence type="predicted"/>
<protein>
    <submittedName>
        <fullName evidence="1">Uncharacterized protein</fullName>
    </submittedName>
</protein>
<dbReference type="Proteomes" id="UP001151760">
    <property type="component" value="Unassembled WGS sequence"/>
</dbReference>